<proteinExistence type="predicted"/>
<name>A0ABT8R9W7_9BACT</name>
<dbReference type="Pfam" id="PF03793">
    <property type="entry name" value="PASTA"/>
    <property type="match status" value="3"/>
</dbReference>
<keyword evidence="1" id="KW-0812">Transmembrane</keyword>
<reference evidence="3" key="1">
    <citation type="submission" date="2023-07" db="EMBL/GenBank/DDBJ databases">
        <title>The genome sequence of Rhodocytophaga aerolata KACC 12507.</title>
        <authorList>
            <person name="Zhang X."/>
        </authorList>
    </citation>
    <scope>NUCLEOTIDE SEQUENCE</scope>
    <source>
        <strain evidence="3">KACC 12507</strain>
    </source>
</reference>
<feature type="domain" description="PASTA" evidence="2">
    <location>
        <begin position="110"/>
        <end position="180"/>
    </location>
</feature>
<organism evidence="3 4">
    <name type="scientific">Rhodocytophaga aerolata</name>
    <dbReference type="NCBI Taxonomy" id="455078"/>
    <lineage>
        <taxon>Bacteria</taxon>
        <taxon>Pseudomonadati</taxon>
        <taxon>Bacteroidota</taxon>
        <taxon>Cytophagia</taxon>
        <taxon>Cytophagales</taxon>
        <taxon>Rhodocytophagaceae</taxon>
        <taxon>Rhodocytophaga</taxon>
    </lineage>
</organism>
<evidence type="ECO:0000259" key="2">
    <source>
        <dbReference type="PROSITE" id="PS51178"/>
    </source>
</evidence>
<evidence type="ECO:0000313" key="3">
    <source>
        <dbReference type="EMBL" id="MDO1448892.1"/>
    </source>
</evidence>
<dbReference type="SMART" id="SM00740">
    <property type="entry name" value="PASTA"/>
    <property type="match status" value="3"/>
</dbReference>
<dbReference type="Gene3D" id="3.30.10.20">
    <property type="match status" value="3"/>
</dbReference>
<keyword evidence="1" id="KW-1133">Transmembrane helix</keyword>
<feature type="domain" description="PASTA" evidence="2">
    <location>
        <begin position="41"/>
        <end position="108"/>
    </location>
</feature>
<evidence type="ECO:0000256" key="1">
    <source>
        <dbReference type="SAM" id="Phobius"/>
    </source>
</evidence>
<comment type="caution">
    <text evidence="3">The sequence shown here is derived from an EMBL/GenBank/DDBJ whole genome shotgun (WGS) entry which is preliminary data.</text>
</comment>
<dbReference type="InterPro" id="IPR005543">
    <property type="entry name" value="PASTA_dom"/>
</dbReference>
<evidence type="ECO:0000313" key="4">
    <source>
        <dbReference type="Proteomes" id="UP001168528"/>
    </source>
</evidence>
<dbReference type="CDD" id="cd06577">
    <property type="entry name" value="PASTA_pknB"/>
    <property type="match status" value="3"/>
</dbReference>
<protein>
    <submittedName>
        <fullName evidence="3">PASTA domain-containing protein</fullName>
    </submittedName>
</protein>
<dbReference type="RefSeq" id="WP_302039691.1">
    <property type="nucleotide sequence ID" value="NZ_JAUKPO010000014.1"/>
</dbReference>
<dbReference type="EMBL" id="JAUKPO010000014">
    <property type="protein sequence ID" value="MDO1448892.1"/>
    <property type="molecule type" value="Genomic_DNA"/>
</dbReference>
<gene>
    <name evidence="3" type="ORF">Q0590_21620</name>
</gene>
<dbReference type="SUPFAM" id="SSF54184">
    <property type="entry name" value="Penicillin-binding protein 2x (pbp-2x), c-terminal domain"/>
    <property type="match status" value="1"/>
</dbReference>
<feature type="domain" description="PASTA" evidence="2">
    <location>
        <begin position="183"/>
        <end position="252"/>
    </location>
</feature>
<keyword evidence="1" id="KW-0472">Membrane</keyword>
<dbReference type="Proteomes" id="UP001168528">
    <property type="component" value="Unassembled WGS sequence"/>
</dbReference>
<accession>A0ABT8R9W7</accession>
<keyword evidence="4" id="KW-1185">Reference proteome</keyword>
<feature type="transmembrane region" description="Helical" evidence="1">
    <location>
        <begin position="12"/>
        <end position="35"/>
    </location>
</feature>
<dbReference type="PROSITE" id="PS51178">
    <property type="entry name" value="PASTA"/>
    <property type="match status" value="3"/>
</dbReference>
<sequence length="259" mass="28644">MIYIKTNSFKDVLIHVGIMLSILAIIVLGFFFVYLPNTTNHLESITVPDLTGMKVADVEAFLEDHDLRYEINDSTFLLNKPPSIVLTQYPKSGEKVKENRKIYITVTTNNPPNVEMPKVVDISLKSAEMLLQSYELQVGKIKYVPHLAQNLVLKQEFKGKEIKVGDRIPKGSTIDLTVADGRGNTDFQIPDVVGKTYEEAKLIIEGSNLVIGSILPPGTEPAPDSKVVRQNPAAVQGNTIREGEVMDIWLETSGTPPAN</sequence>